<dbReference type="Proteomes" id="UP000467700">
    <property type="component" value="Unassembled WGS sequence"/>
</dbReference>
<feature type="compositionally biased region" description="Basic and acidic residues" evidence="1">
    <location>
        <begin position="63"/>
        <end position="77"/>
    </location>
</feature>
<evidence type="ECO:0000313" key="2">
    <source>
        <dbReference type="EMBL" id="CAA7267589.1"/>
    </source>
</evidence>
<evidence type="ECO:0000256" key="1">
    <source>
        <dbReference type="SAM" id="MobiDB-lite"/>
    </source>
</evidence>
<feature type="compositionally biased region" description="Low complexity" evidence="1">
    <location>
        <begin position="13"/>
        <end position="29"/>
    </location>
</feature>
<feature type="region of interest" description="Disordered" evidence="1">
    <location>
        <begin position="1"/>
        <end position="134"/>
    </location>
</feature>
<gene>
    <name evidence="2" type="ORF">AAE3_LOCUS9796</name>
</gene>
<feature type="compositionally biased region" description="Polar residues" evidence="1">
    <location>
        <begin position="1"/>
        <end position="11"/>
    </location>
</feature>
<dbReference type="AlphaFoldDB" id="A0A8S0VSQ6"/>
<reference evidence="2 3" key="1">
    <citation type="submission" date="2020-01" db="EMBL/GenBank/DDBJ databases">
        <authorList>
            <person name="Gupta K D."/>
        </authorList>
    </citation>
    <scope>NUCLEOTIDE SEQUENCE [LARGE SCALE GENOMIC DNA]</scope>
</reference>
<proteinExistence type="predicted"/>
<keyword evidence="3" id="KW-1185">Reference proteome</keyword>
<feature type="compositionally biased region" description="Basic and acidic residues" evidence="1">
    <location>
        <begin position="30"/>
        <end position="50"/>
    </location>
</feature>
<accession>A0A8S0VSQ6</accession>
<feature type="compositionally biased region" description="Basic and acidic residues" evidence="1">
    <location>
        <begin position="88"/>
        <end position="125"/>
    </location>
</feature>
<evidence type="ECO:0000313" key="3">
    <source>
        <dbReference type="Proteomes" id="UP000467700"/>
    </source>
</evidence>
<sequence>MTQGQAQQHNGEQNEQNSETNKQNKQNSKNNEHNGGDGNHSYEHGQHNDEDGSTTTMAQLRRQFSDNDSVRGEDSMRTKARQCPRLGRAKEGRRPQRHEDEGRQRLRLGEDHNGMRMKAGKDYDWGKTTTEGPQ</sequence>
<dbReference type="EMBL" id="CACVBS010000061">
    <property type="protein sequence ID" value="CAA7267589.1"/>
    <property type="molecule type" value="Genomic_DNA"/>
</dbReference>
<comment type="caution">
    <text evidence="2">The sequence shown here is derived from an EMBL/GenBank/DDBJ whole genome shotgun (WGS) entry which is preliminary data.</text>
</comment>
<organism evidence="2 3">
    <name type="scientific">Cyclocybe aegerita</name>
    <name type="common">Black poplar mushroom</name>
    <name type="synonym">Agrocybe aegerita</name>
    <dbReference type="NCBI Taxonomy" id="1973307"/>
    <lineage>
        <taxon>Eukaryota</taxon>
        <taxon>Fungi</taxon>
        <taxon>Dikarya</taxon>
        <taxon>Basidiomycota</taxon>
        <taxon>Agaricomycotina</taxon>
        <taxon>Agaricomycetes</taxon>
        <taxon>Agaricomycetidae</taxon>
        <taxon>Agaricales</taxon>
        <taxon>Agaricineae</taxon>
        <taxon>Bolbitiaceae</taxon>
        <taxon>Cyclocybe</taxon>
    </lineage>
</organism>
<name>A0A8S0VSQ6_CYCAE</name>
<protein>
    <submittedName>
        <fullName evidence="2">Uncharacterized protein</fullName>
    </submittedName>
</protein>